<accession>A0A840YNL0</accession>
<keyword evidence="2" id="KW-1185">Reference proteome</keyword>
<dbReference type="AlphaFoldDB" id="A0A840YNL0"/>
<comment type="caution">
    <text evidence="1">The sequence shown here is derived from an EMBL/GenBank/DDBJ whole genome shotgun (WGS) entry which is preliminary data.</text>
</comment>
<dbReference type="Proteomes" id="UP000580654">
    <property type="component" value="Unassembled WGS sequence"/>
</dbReference>
<sequence>MTDKTLRPNVLISAAKLAPEAVALLEEAGYAVHCTSGYPEEKELLTAIREHRPVAILHRQGIINGTVMDAAAPGLRL</sequence>
<reference evidence="1 2" key="1">
    <citation type="submission" date="2020-08" db="EMBL/GenBank/DDBJ databases">
        <title>Genomic Encyclopedia of Type Strains, Phase IV (KMG-IV): sequencing the most valuable type-strain genomes for metagenomic binning, comparative biology and taxonomic classification.</title>
        <authorList>
            <person name="Goeker M."/>
        </authorList>
    </citation>
    <scope>NUCLEOTIDE SEQUENCE [LARGE SCALE GENOMIC DNA]</scope>
    <source>
        <strain evidence="1 2">DSM 25622</strain>
    </source>
</reference>
<organism evidence="1 2">
    <name type="scientific">Muricoccus pecuniae</name>
    <dbReference type="NCBI Taxonomy" id="693023"/>
    <lineage>
        <taxon>Bacteria</taxon>
        <taxon>Pseudomonadati</taxon>
        <taxon>Pseudomonadota</taxon>
        <taxon>Alphaproteobacteria</taxon>
        <taxon>Acetobacterales</taxon>
        <taxon>Roseomonadaceae</taxon>
        <taxon>Muricoccus</taxon>
    </lineage>
</organism>
<proteinExistence type="predicted"/>
<protein>
    <submittedName>
        <fullName evidence="1">Uncharacterized protein</fullName>
    </submittedName>
</protein>
<evidence type="ECO:0000313" key="1">
    <source>
        <dbReference type="EMBL" id="MBB5696614.1"/>
    </source>
</evidence>
<gene>
    <name evidence="1" type="ORF">FHS87_004688</name>
</gene>
<evidence type="ECO:0000313" key="2">
    <source>
        <dbReference type="Proteomes" id="UP000580654"/>
    </source>
</evidence>
<dbReference type="EMBL" id="JACIJD010000065">
    <property type="protein sequence ID" value="MBB5696614.1"/>
    <property type="molecule type" value="Genomic_DNA"/>
</dbReference>
<feature type="non-terminal residue" evidence="1">
    <location>
        <position position="77"/>
    </location>
</feature>
<dbReference type="RefSeq" id="WP_221300332.1">
    <property type="nucleotide sequence ID" value="NZ_JACIJD010000065.1"/>
</dbReference>
<name>A0A840YNL0_9PROT</name>